<gene>
    <name evidence="6" type="primary">phaC</name>
    <name evidence="6" type="ORF">IPH26_16185</name>
</gene>
<keyword evidence="2" id="KW-0963">Cytoplasm</keyword>
<dbReference type="SUPFAM" id="SSF53474">
    <property type="entry name" value="alpha/beta-Hydrolases"/>
    <property type="match status" value="1"/>
</dbReference>
<name>A0A9D7E5W0_9PROT</name>
<evidence type="ECO:0000256" key="4">
    <source>
        <dbReference type="ARBA" id="ARBA00023315"/>
    </source>
</evidence>
<evidence type="ECO:0000256" key="3">
    <source>
        <dbReference type="ARBA" id="ARBA00022679"/>
    </source>
</evidence>
<dbReference type="AlphaFoldDB" id="A0A9D7E5W0"/>
<evidence type="ECO:0000313" key="6">
    <source>
        <dbReference type="EMBL" id="MBK6974412.1"/>
    </source>
</evidence>
<dbReference type="InterPro" id="IPR029058">
    <property type="entry name" value="AB_hydrolase_fold"/>
</dbReference>
<organism evidence="6 7">
    <name type="scientific">Candidatus Methylophosphatis roskildensis</name>
    <dbReference type="NCBI Taxonomy" id="2899263"/>
    <lineage>
        <taxon>Bacteria</taxon>
        <taxon>Pseudomonadati</taxon>
        <taxon>Pseudomonadota</taxon>
        <taxon>Betaproteobacteria</taxon>
        <taxon>Nitrosomonadales</taxon>
        <taxon>Sterolibacteriaceae</taxon>
        <taxon>Candidatus Methylophosphatis</taxon>
    </lineage>
</organism>
<accession>A0A9D7E5W0</accession>
<dbReference type="GO" id="GO:0016746">
    <property type="term" value="F:acyltransferase activity"/>
    <property type="evidence" value="ECO:0007669"/>
    <property type="project" value="UniProtKB-KW"/>
</dbReference>
<sequence length="562" mass="62258">MTKAYLEFVANQQSAFSLPAAGPVGGAMQVPMPDLEPFMALQRDLAAQQAQLWHTILQRKPGEAGEPMVKPEAGDRRFHAPEWAESPIYDYLRQAYLLNADYLKKVAEAMPISDGPVKTRMQFLTRQFVDAMAPSNFAATNPEFVKTALETNGESITEGIKNMLADLDKGRISMTDEGAFEIGRNIATTPGAVVFENDLMQLIQYTPSTDQVFERPILLVPPCINKYYLMDLQPENSFVRYIVEQGFTVFLISWRSATEEQGHRTWDDYLEMGPIKALTLVREITGTPKPNVLGFCIGGPILCSSLGVLNARGEDPVESLTLMTSLLDYSEPGEIGALVTEGTVSAYEASIGKGGVLHGRDLASVFSSLRANDLIWQYVVGNYLKGKKPEPFDLLYWNSDSTNLPGPCFTWYLRNLYLGNSLRVPGKLEMLGVKVDLHKIKVPSYLMAAREDHIVPWHGAYLSRKVLGGPTTFVLAASGHIAGSINPVSKNRRNYWVNDSDKVLTSDEWVAGATEKKGSWWSHWTEWLGQRSGKKVAPPKNPGSATYTEIEPAPGRYVKARA</sequence>
<comment type="subcellular location">
    <subcellularLocation>
        <location evidence="1">Cytoplasm</location>
    </subcellularLocation>
</comment>
<keyword evidence="4" id="KW-0012">Acyltransferase</keyword>
<dbReference type="InterPro" id="IPR010941">
    <property type="entry name" value="PhaC_N"/>
</dbReference>
<protein>
    <submittedName>
        <fullName evidence="6">Class I poly(R)-hydroxyalkanoic acid synthase</fullName>
    </submittedName>
</protein>
<reference evidence="6" key="1">
    <citation type="submission" date="2020-10" db="EMBL/GenBank/DDBJ databases">
        <title>Connecting structure to function with the recovery of over 1000 high-quality activated sludge metagenome-assembled genomes encoding full-length rRNA genes using long-read sequencing.</title>
        <authorList>
            <person name="Singleton C.M."/>
            <person name="Petriglieri F."/>
            <person name="Kristensen J.M."/>
            <person name="Kirkegaard R.H."/>
            <person name="Michaelsen T.Y."/>
            <person name="Andersen M.H."/>
            <person name="Karst S.M."/>
            <person name="Dueholm M.S."/>
            <person name="Nielsen P.H."/>
            <person name="Albertsen M."/>
        </authorList>
    </citation>
    <scope>NUCLEOTIDE SEQUENCE</scope>
    <source>
        <strain evidence="6">Bjer_18-Q3-R1-45_BAT3C.347</strain>
    </source>
</reference>
<proteinExistence type="predicted"/>
<dbReference type="InterPro" id="IPR051321">
    <property type="entry name" value="PHA/PHB_synthase"/>
</dbReference>
<dbReference type="PANTHER" id="PTHR36837:SF5">
    <property type="entry name" value="POLY-3-HYDROXYBUTYRATE SYNTHASE"/>
    <property type="match status" value="1"/>
</dbReference>
<dbReference type="InterPro" id="IPR010963">
    <property type="entry name" value="PHA_synth_I"/>
</dbReference>
<evidence type="ECO:0000256" key="2">
    <source>
        <dbReference type="ARBA" id="ARBA00022490"/>
    </source>
</evidence>
<dbReference type="GO" id="GO:0042619">
    <property type="term" value="P:poly-hydroxybutyrate biosynthetic process"/>
    <property type="evidence" value="ECO:0007669"/>
    <property type="project" value="InterPro"/>
</dbReference>
<feature type="domain" description="Poly-beta-hydroxybutyrate polymerase N-terminal" evidence="5">
    <location>
        <begin position="75"/>
        <end position="242"/>
    </location>
</feature>
<dbReference type="Proteomes" id="UP000807785">
    <property type="component" value="Unassembled WGS sequence"/>
</dbReference>
<dbReference type="Gene3D" id="3.40.50.1820">
    <property type="entry name" value="alpha/beta hydrolase"/>
    <property type="match status" value="1"/>
</dbReference>
<comment type="caution">
    <text evidence="6">The sequence shown here is derived from an EMBL/GenBank/DDBJ whole genome shotgun (WGS) entry which is preliminary data.</text>
</comment>
<dbReference type="NCBIfam" id="TIGR01838">
    <property type="entry name" value="PHA_synth_I"/>
    <property type="match status" value="1"/>
</dbReference>
<dbReference type="GO" id="GO:0005737">
    <property type="term" value="C:cytoplasm"/>
    <property type="evidence" value="ECO:0007669"/>
    <property type="project" value="UniProtKB-SubCell"/>
</dbReference>
<evidence type="ECO:0000313" key="7">
    <source>
        <dbReference type="Proteomes" id="UP000807785"/>
    </source>
</evidence>
<dbReference type="Pfam" id="PF07167">
    <property type="entry name" value="PhaC_N"/>
    <property type="match status" value="1"/>
</dbReference>
<dbReference type="EMBL" id="JADJEV010000004">
    <property type="protein sequence ID" value="MBK6974412.1"/>
    <property type="molecule type" value="Genomic_DNA"/>
</dbReference>
<evidence type="ECO:0000256" key="1">
    <source>
        <dbReference type="ARBA" id="ARBA00004496"/>
    </source>
</evidence>
<evidence type="ECO:0000259" key="5">
    <source>
        <dbReference type="Pfam" id="PF07167"/>
    </source>
</evidence>
<dbReference type="PANTHER" id="PTHR36837">
    <property type="entry name" value="POLY(3-HYDROXYALKANOATE) POLYMERASE SUBUNIT PHAC"/>
    <property type="match status" value="1"/>
</dbReference>
<keyword evidence="3" id="KW-0808">Transferase</keyword>